<name>A0A1M5X7T2_9CLOT</name>
<comment type="subcellular location">
    <subcellularLocation>
        <location evidence="1">Cell membrane</location>
        <topology evidence="1">Single-pass membrane protein</topology>
    </subcellularLocation>
</comment>
<evidence type="ECO:0000313" key="11">
    <source>
        <dbReference type="Proteomes" id="UP000184526"/>
    </source>
</evidence>
<dbReference type="InterPro" id="IPR006665">
    <property type="entry name" value="OmpA-like"/>
</dbReference>
<dbReference type="Pfam" id="PF00691">
    <property type="entry name" value="OmpA"/>
    <property type="match status" value="1"/>
</dbReference>
<keyword evidence="3" id="KW-1003">Cell membrane</keyword>
<evidence type="ECO:0000256" key="6">
    <source>
        <dbReference type="ARBA" id="ARBA00023136"/>
    </source>
</evidence>
<dbReference type="Proteomes" id="UP000184526">
    <property type="component" value="Unassembled WGS sequence"/>
</dbReference>
<comment type="similarity">
    <text evidence="2">Belongs to the MotB family.</text>
</comment>
<dbReference type="SUPFAM" id="SSF103088">
    <property type="entry name" value="OmpA-like"/>
    <property type="match status" value="1"/>
</dbReference>
<dbReference type="GO" id="GO:0005886">
    <property type="term" value="C:plasma membrane"/>
    <property type="evidence" value="ECO:0007669"/>
    <property type="project" value="UniProtKB-SubCell"/>
</dbReference>
<dbReference type="CDD" id="cd07185">
    <property type="entry name" value="OmpA_C-like"/>
    <property type="match status" value="1"/>
</dbReference>
<evidence type="ECO:0000256" key="3">
    <source>
        <dbReference type="ARBA" id="ARBA00022475"/>
    </source>
</evidence>
<dbReference type="Gene3D" id="3.30.1330.60">
    <property type="entry name" value="OmpA-like domain"/>
    <property type="match status" value="1"/>
</dbReference>
<reference evidence="10 11" key="1">
    <citation type="submission" date="2016-11" db="EMBL/GenBank/DDBJ databases">
        <authorList>
            <person name="Jaros S."/>
            <person name="Januszkiewicz K."/>
            <person name="Wedrychowicz H."/>
        </authorList>
    </citation>
    <scope>NUCLEOTIDE SEQUENCE [LARGE SCALE GENOMIC DNA]</scope>
    <source>
        <strain evidence="10 11">DSM 3089</strain>
    </source>
</reference>
<feature type="transmembrane region" description="Helical" evidence="8">
    <location>
        <begin position="16"/>
        <end position="36"/>
    </location>
</feature>
<evidence type="ECO:0000313" key="10">
    <source>
        <dbReference type="EMBL" id="SHH95910.1"/>
    </source>
</evidence>
<keyword evidence="4 8" id="KW-0812">Transmembrane</keyword>
<keyword evidence="6 7" id="KW-0472">Membrane</keyword>
<dbReference type="EMBL" id="FQXP01000007">
    <property type="protein sequence ID" value="SHH95910.1"/>
    <property type="molecule type" value="Genomic_DNA"/>
</dbReference>
<evidence type="ECO:0000259" key="9">
    <source>
        <dbReference type="PROSITE" id="PS51123"/>
    </source>
</evidence>
<dbReference type="RefSeq" id="WP_072831958.1">
    <property type="nucleotide sequence ID" value="NZ_FQXP01000007.1"/>
</dbReference>
<evidence type="ECO:0000256" key="5">
    <source>
        <dbReference type="ARBA" id="ARBA00022989"/>
    </source>
</evidence>
<dbReference type="OrthoDB" id="9815217at2"/>
<keyword evidence="11" id="KW-1185">Reference proteome</keyword>
<sequence>MKPRKKPKKENNERWLLTYSDLITLLMIFFVVMYSMSNLDKVKYEKIVRSMSGAMGGNSFFSDITEQSGSPKEEEKDEFKDLKEKINNIASQNENKDEIVATEYEKGLVISFKDGILFDSGSDILKEESYNKLYEIGESLKGTCSYARIEGHTDNIPIHKELFSSNWDLSSARATTVLNFFVKNGYISPEKICSVGYGEYRPVDTNDTESGRNNNRRVDIVLVNSKFEEIEK</sequence>
<evidence type="ECO:0000256" key="1">
    <source>
        <dbReference type="ARBA" id="ARBA00004162"/>
    </source>
</evidence>
<keyword evidence="5 8" id="KW-1133">Transmembrane helix</keyword>
<dbReference type="AlphaFoldDB" id="A0A1M5X7T2"/>
<evidence type="ECO:0000256" key="2">
    <source>
        <dbReference type="ARBA" id="ARBA00008914"/>
    </source>
</evidence>
<dbReference type="PANTHER" id="PTHR30329:SF21">
    <property type="entry name" value="LIPOPROTEIN YIAD-RELATED"/>
    <property type="match status" value="1"/>
</dbReference>
<organism evidence="10 11">
    <name type="scientific">Clostridium collagenovorans DSM 3089</name>
    <dbReference type="NCBI Taxonomy" id="1121306"/>
    <lineage>
        <taxon>Bacteria</taxon>
        <taxon>Bacillati</taxon>
        <taxon>Bacillota</taxon>
        <taxon>Clostridia</taxon>
        <taxon>Eubacteriales</taxon>
        <taxon>Clostridiaceae</taxon>
        <taxon>Clostridium</taxon>
    </lineage>
</organism>
<accession>A0A1M5X7T2</accession>
<evidence type="ECO:0000256" key="8">
    <source>
        <dbReference type="SAM" id="Phobius"/>
    </source>
</evidence>
<dbReference type="InterPro" id="IPR025713">
    <property type="entry name" value="MotB-like_N_dom"/>
</dbReference>
<evidence type="ECO:0000256" key="4">
    <source>
        <dbReference type="ARBA" id="ARBA00022692"/>
    </source>
</evidence>
<gene>
    <name evidence="10" type="ORF">SAMN02745196_02088</name>
</gene>
<dbReference type="PROSITE" id="PS51123">
    <property type="entry name" value="OMPA_2"/>
    <property type="match status" value="1"/>
</dbReference>
<dbReference type="STRING" id="1121306.SAMN02745196_02088"/>
<feature type="domain" description="OmpA-like" evidence="9">
    <location>
        <begin position="105"/>
        <end position="226"/>
    </location>
</feature>
<dbReference type="InterPro" id="IPR036737">
    <property type="entry name" value="OmpA-like_sf"/>
</dbReference>
<dbReference type="InterPro" id="IPR050330">
    <property type="entry name" value="Bact_OuterMem_StrucFunc"/>
</dbReference>
<proteinExistence type="inferred from homology"/>
<dbReference type="Pfam" id="PF13677">
    <property type="entry name" value="MotB_plug"/>
    <property type="match status" value="1"/>
</dbReference>
<evidence type="ECO:0000256" key="7">
    <source>
        <dbReference type="PROSITE-ProRule" id="PRU00473"/>
    </source>
</evidence>
<protein>
    <submittedName>
        <fullName evidence="10">Chemotaxis protein MotB</fullName>
    </submittedName>
</protein>
<dbReference type="PANTHER" id="PTHR30329">
    <property type="entry name" value="STATOR ELEMENT OF FLAGELLAR MOTOR COMPLEX"/>
    <property type="match status" value="1"/>
</dbReference>